<dbReference type="RefSeq" id="XP_040961174.1">
    <property type="nucleotide sequence ID" value="XM_041105240.1"/>
</dbReference>
<feature type="region of interest" description="Disordered" evidence="1">
    <location>
        <begin position="1"/>
        <end position="21"/>
    </location>
</feature>
<keyword evidence="2" id="KW-1185">Reference proteome</keyword>
<protein>
    <submittedName>
        <fullName evidence="3">Uncharacterized protein isoform X1</fullName>
    </submittedName>
</protein>
<proteinExistence type="predicted"/>
<dbReference type="Proteomes" id="UP000818029">
    <property type="component" value="Chromosome D11"/>
</dbReference>
<feature type="compositionally biased region" description="Basic and acidic residues" evidence="1">
    <location>
        <begin position="345"/>
        <end position="355"/>
    </location>
</feature>
<organism evidence="2 3">
    <name type="scientific">Gossypium hirsutum</name>
    <name type="common">Upland cotton</name>
    <name type="synonym">Gossypium mexicanum</name>
    <dbReference type="NCBI Taxonomy" id="3635"/>
    <lineage>
        <taxon>Eukaryota</taxon>
        <taxon>Viridiplantae</taxon>
        <taxon>Streptophyta</taxon>
        <taxon>Embryophyta</taxon>
        <taxon>Tracheophyta</taxon>
        <taxon>Spermatophyta</taxon>
        <taxon>Magnoliopsida</taxon>
        <taxon>eudicotyledons</taxon>
        <taxon>Gunneridae</taxon>
        <taxon>Pentapetalae</taxon>
        <taxon>rosids</taxon>
        <taxon>malvids</taxon>
        <taxon>Malvales</taxon>
        <taxon>Malvaceae</taxon>
        <taxon>Malvoideae</taxon>
        <taxon>Gossypium</taxon>
    </lineage>
</organism>
<reference evidence="3" key="2">
    <citation type="submission" date="2025-08" db="UniProtKB">
        <authorList>
            <consortium name="RefSeq"/>
        </authorList>
    </citation>
    <scope>IDENTIFICATION</scope>
</reference>
<evidence type="ECO:0000313" key="3">
    <source>
        <dbReference type="RefSeq" id="XP_040961174.1"/>
    </source>
</evidence>
<dbReference type="PANTHER" id="PTHR35021">
    <property type="match status" value="1"/>
</dbReference>
<reference evidence="2" key="1">
    <citation type="journal article" date="2020" name="Nat. Genet.">
        <title>Genomic diversifications of five Gossypium allopolyploid species and their impact on cotton improvement.</title>
        <authorList>
            <person name="Chen Z.J."/>
            <person name="Sreedasyam A."/>
            <person name="Ando A."/>
            <person name="Song Q."/>
            <person name="De Santiago L.M."/>
            <person name="Hulse-Kemp A.M."/>
            <person name="Ding M."/>
            <person name="Ye W."/>
            <person name="Kirkbride R.C."/>
            <person name="Jenkins J."/>
            <person name="Plott C."/>
            <person name="Lovell J."/>
            <person name="Lin Y.M."/>
            <person name="Vaughn R."/>
            <person name="Liu B."/>
            <person name="Simpson S."/>
            <person name="Scheffler B.E."/>
            <person name="Wen L."/>
            <person name="Saski C.A."/>
            <person name="Grover C.E."/>
            <person name="Hu G."/>
            <person name="Conover J.L."/>
            <person name="Carlson J.W."/>
            <person name="Shu S."/>
            <person name="Boston L.B."/>
            <person name="Williams M."/>
            <person name="Peterson D.G."/>
            <person name="McGee K."/>
            <person name="Jones D.C."/>
            <person name="Wendel J.F."/>
            <person name="Stelly D.M."/>
            <person name="Grimwood J."/>
            <person name="Schmutz J."/>
        </authorList>
    </citation>
    <scope>NUCLEOTIDE SEQUENCE [LARGE SCALE GENOMIC DNA]</scope>
    <source>
        <strain evidence="2">cv. TM-1</strain>
    </source>
</reference>
<feature type="region of interest" description="Disordered" evidence="1">
    <location>
        <begin position="315"/>
        <end position="374"/>
    </location>
</feature>
<dbReference type="PANTHER" id="PTHR35021:SF8">
    <property type="entry name" value="FIBER PROTEIN FB17"/>
    <property type="match status" value="1"/>
</dbReference>
<sequence>MESTGDPQRTSEAQYGANQPPFQAEVNQVNLSSSTFITDQKGRVHMSAVKDVKRGASLLRNRAHRQFKAVRNLIIDLQEANGLPQQLIHLKSWEPKFKRIKQVIANIPSLPQSQARLKLLEVEWSLEQCLKLRSEVRRELAKARRVQSQVHKLGEVLLNNGELSTEALENQLLSVMPTMEEIAASLPSLEALPPPSSDCDNDKGLHGMPLGNTINNGMLQEGGSEVFGAQNILNAPPLSQSDNWMNLVRSASNKRDGELVFRNLSEAEGKDTEINDVVIPIDQHRESLLTWEKLQYPFKMVELHNNCDFTMIPTPKAPNGANGQPSPDDNLVNSSSLMLTGPKKRNLEAEGEGIKKQSRPRLTVESSNLVEENTEERIQVKPQTLRYNEGTPKNKDKTALSEARVQGIAINDVIPIDQDNGSLLARKMMRREYSSWNFQHFNEDNDSFPALEQAPQVTEFLRQNIEVLVSGTIKEMQEWRTPKDSGWDQLKKWKAALNLGKTIGVEVKAAADKLENISLACFAYSMIFGEG</sequence>
<dbReference type="GeneID" id="107951718"/>
<gene>
    <name evidence="3" type="primary">LOC107951718</name>
</gene>
<accession>A0ABM3B292</accession>
<name>A0ABM3B292_GOSHI</name>
<feature type="compositionally biased region" description="Polar residues" evidence="1">
    <location>
        <begin position="321"/>
        <end position="338"/>
    </location>
</feature>
<evidence type="ECO:0000313" key="2">
    <source>
        <dbReference type="Proteomes" id="UP000818029"/>
    </source>
</evidence>
<evidence type="ECO:0000256" key="1">
    <source>
        <dbReference type="SAM" id="MobiDB-lite"/>
    </source>
</evidence>